<evidence type="ECO:0000313" key="2">
    <source>
        <dbReference type="Proteomes" id="UP001165064"/>
    </source>
</evidence>
<proteinExistence type="predicted"/>
<evidence type="ECO:0000313" key="1">
    <source>
        <dbReference type="EMBL" id="GME93332.1"/>
    </source>
</evidence>
<comment type="caution">
    <text evidence="1">The sequence shown here is derived from an EMBL/GenBank/DDBJ whole genome shotgun (WGS) entry which is preliminary data.</text>
</comment>
<name>A0ACB5TRF5_AMBMO</name>
<dbReference type="EMBL" id="BSXS01008690">
    <property type="protein sequence ID" value="GME93332.1"/>
    <property type="molecule type" value="Genomic_DNA"/>
</dbReference>
<gene>
    <name evidence="1" type="ORF">Amon02_000929500</name>
</gene>
<organism evidence="1 2">
    <name type="scientific">Ambrosiozyma monospora</name>
    <name type="common">Yeast</name>
    <name type="synonym">Endomycopsis monosporus</name>
    <dbReference type="NCBI Taxonomy" id="43982"/>
    <lineage>
        <taxon>Eukaryota</taxon>
        <taxon>Fungi</taxon>
        <taxon>Dikarya</taxon>
        <taxon>Ascomycota</taxon>
        <taxon>Saccharomycotina</taxon>
        <taxon>Pichiomycetes</taxon>
        <taxon>Pichiales</taxon>
        <taxon>Pichiaceae</taxon>
        <taxon>Ambrosiozyma</taxon>
    </lineage>
</organism>
<reference evidence="1" key="1">
    <citation type="submission" date="2023-04" db="EMBL/GenBank/DDBJ databases">
        <title>Ambrosiozyma monospora NBRC 10751.</title>
        <authorList>
            <person name="Ichikawa N."/>
            <person name="Sato H."/>
            <person name="Tonouchi N."/>
        </authorList>
    </citation>
    <scope>NUCLEOTIDE SEQUENCE</scope>
    <source>
        <strain evidence="1">NBRC 10751</strain>
    </source>
</reference>
<accession>A0ACB5TRF5</accession>
<sequence length="295" mass="33964">MRGSCTYNMALDFKLLNNLQKVELVGLALTPQSLNSLPDGVKILEIVDASKVVNFRLPRMLEKFTWTDHQTGNSLPKLYNLKALNHLTHLTVNCSIMESYGRLSQQLPQSLVILNMVIRERFGTDCVDQLSFNIRHLVNLMEFNVSSQHTEWNLQLLPPEISVMRIERDVQLEINFHEDRTINDHHRALGIVSIYSLFGTSGRVNFVDLRGAYVDLMKSITVSVEPNRKVVLRLSDFPKFLNGLSFLNSECDEEFEKGDEELMLEIEIPEVSEMMKHCGLYKKFSGYVKELFCLY</sequence>
<keyword evidence="2" id="KW-1185">Reference proteome</keyword>
<protein>
    <submittedName>
        <fullName evidence="1">Unnamed protein product</fullName>
    </submittedName>
</protein>
<dbReference type="Proteomes" id="UP001165064">
    <property type="component" value="Unassembled WGS sequence"/>
</dbReference>